<dbReference type="RefSeq" id="WP_378593532.1">
    <property type="nucleotide sequence ID" value="NZ_JBHSKD010000027.1"/>
</dbReference>
<keyword evidence="2" id="KW-1185">Reference proteome</keyword>
<evidence type="ECO:0000313" key="1">
    <source>
        <dbReference type="EMBL" id="MFC5179421.1"/>
    </source>
</evidence>
<proteinExistence type="predicted"/>
<accession>A0ABW0BPV4</accession>
<name>A0ABW0BPV4_9ACTN</name>
<dbReference type="EMBL" id="JBHSKD010000027">
    <property type="protein sequence ID" value="MFC5179421.1"/>
    <property type="molecule type" value="Genomic_DNA"/>
</dbReference>
<protein>
    <submittedName>
        <fullName evidence="1">Uncharacterized protein</fullName>
    </submittedName>
</protein>
<gene>
    <name evidence="1" type="ORF">ACFPGP_22285</name>
</gene>
<evidence type="ECO:0000313" key="2">
    <source>
        <dbReference type="Proteomes" id="UP001596087"/>
    </source>
</evidence>
<dbReference type="Proteomes" id="UP001596087">
    <property type="component" value="Unassembled WGS sequence"/>
</dbReference>
<reference evidence="2" key="1">
    <citation type="journal article" date="2019" name="Int. J. Syst. Evol. Microbiol.">
        <title>The Global Catalogue of Microorganisms (GCM) 10K type strain sequencing project: providing services to taxonomists for standard genome sequencing and annotation.</title>
        <authorList>
            <consortium name="The Broad Institute Genomics Platform"/>
            <consortium name="The Broad Institute Genome Sequencing Center for Infectious Disease"/>
            <person name="Wu L."/>
            <person name="Ma J."/>
        </authorList>
    </citation>
    <scope>NUCLEOTIDE SEQUENCE [LARGE SCALE GENOMIC DNA]</scope>
    <source>
        <strain evidence="2">DFY41</strain>
    </source>
</reference>
<organism evidence="1 2">
    <name type="scientific">Nocardioides taihuensis</name>
    <dbReference type="NCBI Taxonomy" id="1835606"/>
    <lineage>
        <taxon>Bacteria</taxon>
        <taxon>Bacillati</taxon>
        <taxon>Actinomycetota</taxon>
        <taxon>Actinomycetes</taxon>
        <taxon>Propionibacteriales</taxon>
        <taxon>Nocardioidaceae</taxon>
        <taxon>Nocardioides</taxon>
    </lineage>
</organism>
<sequence length="197" mass="21574">MEESTLHGHVVQGTPEAGLGDLEALAMEAEFRAAMTAIAACAFAVDAFYTTIVERFGPHPDAQAWKRNRTARHAQIAATLHYHLKIKSSAMPTVREFLSELFRFRDLAVHPHAQFQETVYRPDIDAGVEPRFVTFSAQHARTALGLTVELLTSLVEKAKGIAQGDNAKWVEFAEGRADVVRAAAMSIEGLSFPDAVV</sequence>
<comment type="caution">
    <text evidence="1">The sequence shown here is derived from an EMBL/GenBank/DDBJ whole genome shotgun (WGS) entry which is preliminary data.</text>
</comment>